<dbReference type="Gene3D" id="1.20.120.450">
    <property type="entry name" value="dinb family like domain"/>
    <property type="match status" value="1"/>
</dbReference>
<organism evidence="2">
    <name type="scientific">freshwater metagenome</name>
    <dbReference type="NCBI Taxonomy" id="449393"/>
    <lineage>
        <taxon>unclassified sequences</taxon>
        <taxon>metagenomes</taxon>
        <taxon>ecological metagenomes</taxon>
    </lineage>
</organism>
<proteinExistence type="predicted"/>
<reference evidence="2" key="1">
    <citation type="submission" date="2020-05" db="EMBL/GenBank/DDBJ databases">
        <authorList>
            <person name="Chiriac C."/>
            <person name="Salcher M."/>
            <person name="Ghai R."/>
            <person name="Kavagutti S V."/>
        </authorList>
    </citation>
    <scope>NUCLEOTIDE SEQUENCE</scope>
</reference>
<dbReference type="SUPFAM" id="SSF55718">
    <property type="entry name" value="SCP-like"/>
    <property type="match status" value="1"/>
</dbReference>
<feature type="domain" description="Mycothiol-dependent maleylpyruvate isomerase metal-binding" evidence="1">
    <location>
        <begin position="14"/>
        <end position="153"/>
    </location>
</feature>
<evidence type="ECO:0000313" key="2">
    <source>
        <dbReference type="EMBL" id="CAB4529809.1"/>
    </source>
</evidence>
<sequence>MPTFVEKDPMVALLAEEWSAVAELCSGLQETEFMLPSCLPGWTVKDQLSHIAGIELMLSGVRAPEVDVTHLTHLKNDVARMGEVWVEDMRSLSGDEVLQIFLDVTTKRLAALQAMTQEQFDAPSWTPVSADETYGRFMRIRHYDTFMHEHDIRQALGLPDRADPAAISSALLEIEPSLGYIVGRKAALPEGSRIRIDLTGAVERTYLVEVTDRARVVDNLSAPASVEVSMPVMLFFRLTGGRCEPSEAIQQQVLLAGDKELALQLASNLTFTL</sequence>
<dbReference type="InterPro" id="IPR017517">
    <property type="entry name" value="Maleyloyr_isom"/>
</dbReference>
<dbReference type="InterPro" id="IPR034660">
    <property type="entry name" value="DinB/YfiT-like"/>
</dbReference>
<dbReference type="Pfam" id="PF11716">
    <property type="entry name" value="MDMPI_N"/>
    <property type="match status" value="1"/>
</dbReference>
<dbReference type="InterPro" id="IPR036527">
    <property type="entry name" value="SCP2_sterol-bd_dom_sf"/>
</dbReference>
<dbReference type="NCBIfam" id="TIGR03083">
    <property type="entry name" value="maleylpyruvate isomerase family mycothiol-dependent enzyme"/>
    <property type="match status" value="1"/>
</dbReference>
<dbReference type="EMBL" id="CAEZYU010000151">
    <property type="protein sequence ID" value="CAB4760587.1"/>
    <property type="molecule type" value="Genomic_DNA"/>
</dbReference>
<evidence type="ECO:0000313" key="3">
    <source>
        <dbReference type="EMBL" id="CAB4760587.1"/>
    </source>
</evidence>
<gene>
    <name evidence="2" type="ORF">UFOPK1358_00088</name>
    <name evidence="3" type="ORF">UFOPK2766_02186</name>
</gene>
<evidence type="ECO:0000259" key="1">
    <source>
        <dbReference type="Pfam" id="PF11716"/>
    </source>
</evidence>
<dbReference type="AlphaFoldDB" id="A0A6J6AUS9"/>
<protein>
    <submittedName>
        <fullName evidence="2">Unannotated protein</fullName>
    </submittedName>
</protein>
<name>A0A6J6AUS9_9ZZZZ</name>
<dbReference type="EMBL" id="CAEZSF010000004">
    <property type="protein sequence ID" value="CAB4529809.1"/>
    <property type="molecule type" value="Genomic_DNA"/>
</dbReference>
<dbReference type="InterPro" id="IPR024344">
    <property type="entry name" value="MDMPI_metal-binding"/>
</dbReference>
<dbReference type="GO" id="GO:0046872">
    <property type="term" value="F:metal ion binding"/>
    <property type="evidence" value="ECO:0007669"/>
    <property type="project" value="InterPro"/>
</dbReference>
<dbReference type="SUPFAM" id="SSF109854">
    <property type="entry name" value="DinB/YfiT-like putative metalloenzymes"/>
    <property type="match status" value="1"/>
</dbReference>
<accession>A0A6J6AUS9</accession>